<dbReference type="PROSITE" id="PS00135">
    <property type="entry name" value="TRYPSIN_SER"/>
    <property type="match status" value="1"/>
</dbReference>
<sequence length="274" mass="30450">MVKEGYLIGIVAWSFGCKKAIAAGRDEFHTEGGFYNRVSGHRDDIERMIINGQKADIKDYPYQVILYYNNYDKCGGSIIAEQFILTAAHCLQSDEASKYMVKAGVSNIDEDGQERKAVELFIHEDFSFDEPEFDIAIVQVDEPFEFSNAVRIIKLPNDDQSAKAGDIVTVTGFGLTHSPEAPGNETGDLYFIDVPIASPKECSKHIKSDKMICIVSNTPPRKGTCYGDSGGPMMKDDYLVGIVSLGFGCDTGEPEYFTSVTYFLQWIRDIIPNN</sequence>
<dbReference type="RefSeq" id="XP_025829981.1">
    <property type="nucleotide sequence ID" value="XM_025974196.1"/>
</dbReference>
<evidence type="ECO:0000259" key="7">
    <source>
        <dbReference type="PROSITE" id="PS50240"/>
    </source>
</evidence>
<dbReference type="AlphaFoldDB" id="A0A7F5QXP4"/>
<dbReference type="CDD" id="cd00190">
    <property type="entry name" value="Tryp_SPc"/>
    <property type="match status" value="1"/>
</dbReference>
<dbReference type="PANTHER" id="PTHR24276">
    <property type="entry name" value="POLYSERASE-RELATED"/>
    <property type="match status" value="1"/>
</dbReference>
<comment type="similarity">
    <text evidence="1">Belongs to the peptidase S1 family.</text>
</comment>
<evidence type="ECO:0000256" key="5">
    <source>
        <dbReference type="ARBA" id="ARBA00023157"/>
    </source>
</evidence>
<evidence type="ECO:0000256" key="2">
    <source>
        <dbReference type="ARBA" id="ARBA00022670"/>
    </source>
</evidence>
<reference evidence="9" key="1">
    <citation type="submission" date="2025-08" db="UniProtKB">
        <authorList>
            <consortium name="RefSeq"/>
        </authorList>
    </citation>
    <scope>IDENTIFICATION</scope>
    <source>
        <tissue evidence="9">Entire body</tissue>
    </source>
</reference>
<dbReference type="InterPro" id="IPR033116">
    <property type="entry name" value="TRYPSIN_SER"/>
</dbReference>
<dbReference type="InterPro" id="IPR009003">
    <property type="entry name" value="Peptidase_S1_PA"/>
</dbReference>
<dbReference type="KEGG" id="apln:108736722"/>
<dbReference type="SMART" id="SM00020">
    <property type="entry name" value="Tryp_SPc"/>
    <property type="match status" value="1"/>
</dbReference>
<keyword evidence="3 6" id="KW-0378">Hydrolase</keyword>
<dbReference type="InterPro" id="IPR050430">
    <property type="entry name" value="Peptidase_S1"/>
</dbReference>
<evidence type="ECO:0000313" key="8">
    <source>
        <dbReference type="Proteomes" id="UP000192223"/>
    </source>
</evidence>
<dbReference type="PROSITE" id="PS00134">
    <property type="entry name" value="TRYPSIN_HIS"/>
    <property type="match status" value="1"/>
</dbReference>
<dbReference type="OrthoDB" id="6628837at2759"/>
<dbReference type="PANTHER" id="PTHR24276:SF91">
    <property type="entry name" value="AT26814P-RELATED"/>
    <property type="match status" value="1"/>
</dbReference>
<dbReference type="PROSITE" id="PS51257">
    <property type="entry name" value="PROKAR_LIPOPROTEIN"/>
    <property type="match status" value="1"/>
</dbReference>
<organism evidence="8 9">
    <name type="scientific">Agrilus planipennis</name>
    <name type="common">Emerald ash borer</name>
    <name type="synonym">Agrilus marcopoli</name>
    <dbReference type="NCBI Taxonomy" id="224129"/>
    <lineage>
        <taxon>Eukaryota</taxon>
        <taxon>Metazoa</taxon>
        <taxon>Ecdysozoa</taxon>
        <taxon>Arthropoda</taxon>
        <taxon>Hexapoda</taxon>
        <taxon>Insecta</taxon>
        <taxon>Pterygota</taxon>
        <taxon>Neoptera</taxon>
        <taxon>Endopterygota</taxon>
        <taxon>Coleoptera</taxon>
        <taxon>Polyphaga</taxon>
        <taxon>Elateriformia</taxon>
        <taxon>Buprestoidea</taxon>
        <taxon>Buprestidae</taxon>
        <taxon>Agrilinae</taxon>
        <taxon>Agrilus</taxon>
    </lineage>
</organism>
<evidence type="ECO:0000256" key="3">
    <source>
        <dbReference type="ARBA" id="ARBA00022801"/>
    </source>
</evidence>
<keyword evidence="4 6" id="KW-0720">Serine protease</keyword>
<name>A0A7F5QXP4_AGRPL</name>
<keyword evidence="2 6" id="KW-0645">Protease</keyword>
<dbReference type="GeneID" id="108736722"/>
<dbReference type="InterPro" id="IPR001254">
    <property type="entry name" value="Trypsin_dom"/>
</dbReference>
<dbReference type="GO" id="GO:0004252">
    <property type="term" value="F:serine-type endopeptidase activity"/>
    <property type="evidence" value="ECO:0007669"/>
    <property type="project" value="InterPro"/>
</dbReference>
<evidence type="ECO:0000256" key="4">
    <source>
        <dbReference type="ARBA" id="ARBA00022825"/>
    </source>
</evidence>
<dbReference type="Proteomes" id="UP000192223">
    <property type="component" value="Unplaced"/>
</dbReference>
<feature type="domain" description="Peptidase S1" evidence="7">
    <location>
        <begin position="49"/>
        <end position="272"/>
    </location>
</feature>
<dbReference type="FunFam" id="2.40.10.10:FF:000068">
    <property type="entry name" value="transmembrane protease serine 2"/>
    <property type="match status" value="1"/>
</dbReference>
<dbReference type="Gene3D" id="2.40.10.10">
    <property type="entry name" value="Trypsin-like serine proteases"/>
    <property type="match status" value="1"/>
</dbReference>
<protein>
    <submittedName>
        <fullName evidence="9">Brachyurin-like isoform X1</fullName>
    </submittedName>
</protein>
<keyword evidence="8" id="KW-1185">Reference proteome</keyword>
<dbReference type="SUPFAM" id="SSF50494">
    <property type="entry name" value="Trypsin-like serine proteases"/>
    <property type="match status" value="1"/>
</dbReference>
<dbReference type="InterPro" id="IPR001314">
    <property type="entry name" value="Peptidase_S1A"/>
</dbReference>
<evidence type="ECO:0000313" key="9">
    <source>
        <dbReference type="RefSeq" id="XP_025829981.1"/>
    </source>
</evidence>
<dbReference type="InParanoid" id="A0A7F5QXP4"/>
<dbReference type="PRINTS" id="PR00722">
    <property type="entry name" value="CHYMOTRYPSIN"/>
</dbReference>
<dbReference type="GO" id="GO:0006508">
    <property type="term" value="P:proteolysis"/>
    <property type="evidence" value="ECO:0007669"/>
    <property type="project" value="UniProtKB-KW"/>
</dbReference>
<evidence type="ECO:0000256" key="1">
    <source>
        <dbReference type="ARBA" id="ARBA00007664"/>
    </source>
</evidence>
<evidence type="ECO:0000256" key="6">
    <source>
        <dbReference type="RuleBase" id="RU363034"/>
    </source>
</evidence>
<proteinExistence type="inferred from homology"/>
<dbReference type="PROSITE" id="PS50240">
    <property type="entry name" value="TRYPSIN_DOM"/>
    <property type="match status" value="1"/>
</dbReference>
<dbReference type="Pfam" id="PF00089">
    <property type="entry name" value="Trypsin"/>
    <property type="match status" value="1"/>
</dbReference>
<gene>
    <name evidence="9" type="primary">LOC108736722</name>
</gene>
<accession>A0A7F5QXP4</accession>
<dbReference type="InterPro" id="IPR043504">
    <property type="entry name" value="Peptidase_S1_PA_chymotrypsin"/>
</dbReference>
<dbReference type="InterPro" id="IPR018114">
    <property type="entry name" value="TRYPSIN_HIS"/>
</dbReference>
<keyword evidence="5" id="KW-1015">Disulfide bond</keyword>